<sequence length="228" mass="26067">MNRISMILLSGGIGTRMKVSTPKQFLQIGGKPMIVHVLEKVEQIEAIEEIIIPSPRGFIEKTEEIIQRNQFTKPIRLIEGGQTRQESTYKALQRVTLPSVIIHEAVRPFVLKEEIEQLVANESDHATYGFDIPFTVLQGKEYIEKNLDRDHLINIQLPQKFATDKLLTSHEQAAADGKVFTEDVSLFFHYQHEQVKVLPGTEYNIKITRPIDQKIGEIIYKDYILGGE</sequence>
<evidence type="ECO:0000256" key="1">
    <source>
        <dbReference type="ARBA" id="ARBA00022679"/>
    </source>
</evidence>
<accession>A0ABW4C6H3</accession>
<dbReference type="Gene3D" id="3.90.550.10">
    <property type="entry name" value="Spore Coat Polysaccharide Biosynthesis Protein SpsA, Chain A"/>
    <property type="match status" value="1"/>
</dbReference>
<dbReference type="PANTHER" id="PTHR32125">
    <property type="entry name" value="2-C-METHYL-D-ERYTHRITOL 4-PHOSPHATE CYTIDYLYLTRANSFERASE, CHLOROPLASTIC"/>
    <property type="match status" value="1"/>
</dbReference>
<dbReference type="InterPro" id="IPR050088">
    <property type="entry name" value="IspD/TarI_cytidylyltransf_bact"/>
</dbReference>
<evidence type="ECO:0000313" key="5">
    <source>
        <dbReference type="Proteomes" id="UP001597282"/>
    </source>
</evidence>
<comment type="caution">
    <text evidence="4">The sequence shown here is derived from an EMBL/GenBank/DDBJ whole genome shotgun (WGS) entry which is preliminary data.</text>
</comment>
<dbReference type="GO" id="GO:0016779">
    <property type="term" value="F:nucleotidyltransferase activity"/>
    <property type="evidence" value="ECO:0007669"/>
    <property type="project" value="UniProtKB-KW"/>
</dbReference>
<protein>
    <submittedName>
        <fullName evidence="4">2-C-methyl-D-erythritol 4-phosphate cytidylyltransferase</fullName>
    </submittedName>
</protein>
<name>A0ABW4C6H3_9BACL</name>
<reference evidence="5" key="1">
    <citation type="journal article" date="2019" name="Int. J. Syst. Evol. Microbiol.">
        <title>The Global Catalogue of Microorganisms (GCM) 10K type strain sequencing project: providing services to taxonomists for standard genome sequencing and annotation.</title>
        <authorList>
            <consortium name="The Broad Institute Genomics Platform"/>
            <consortium name="The Broad Institute Genome Sequencing Center for Infectious Disease"/>
            <person name="Wu L."/>
            <person name="Ma J."/>
        </authorList>
    </citation>
    <scope>NUCLEOTIDE SEQUENCE [LARGE SCALE GENOMIC DNA]</scope>
    <source>
        <strain evidence="5">S1</strain>
    </source>
</reference>
<dbReference type="EMBL" id="JBHTNU010000003">
    <property type="protein sequence ID" value="MFD1426148.1"/>
    <property type="molecule type" value="Genomic_DNA"/>
</dbReference>
<dbReference type="Pfam" id="PF01128">
    <property type="entry name" value="IspD"/>
    <property type="match status" value="1"/>
</dbReference>
<keyword evidence="2 4" id="KW-0548">Nucleotidyltransferase</keyword>
<dbReference type="InterPro" id="IPR029044">
    <property type="entry name" value="Nucleotide-diphossugar_trans"/>
</dbReference>
<gene>
    <name evidence="4" type="ORF">ACFQ4Y_04275</name>
</gene>
<evidence type="ECO:0000256" key="3">
    <source>
        <dbReference type="ARBA" id="ARBA00023229"/>
    </source>
</evidence>
<proteinExistence type="predicted"/>
<evidence type="ECO:0000313" key="4">
    <source>
        <dbReference type="EMBL" id="MFD1426148.1"/>
    </source>
</evidence>
<evidence type="ECO:0000256" key="2">
    <source>
        <dbReference type="ARBA" id="ARBA00022695"/>
    </source>
</evidence>
<dbReference type="RefSeq" id="WP_380163156.1">
    <property type="nucleotide sequence ID" value="NZ_JBHTNU010000003.1"/>
</dbReference>
<keyword evidence="1" id="KW-0808">Transferase</keyword>
<keyword evidence="3" id="KW-0414">Isoprene biosynthesis</keyword>
<organism evidence="4 5">
    <name type="scientific">Kroppenstedtia sanguinis</name>
    <dbReference type="NCBI Taxonomy" id="1380684"/>
    <lineage>
        <taxon>Bacteria</taxon>
        <taxon>Bacillati</taxon>
        <taxon>Bacillota</taxon>
        <taxon>Bacilli</taxon>
        <taxon>Bacillales</taxon>
        <taxon>Thermoactinomycetaceae</taxon>
        <taxon>Kroppenstedtia</taxon>
    </lineage>
</organism>
<dbReference type="SUPFAM" id="SSF53448">
    <property type="entry name" value="Nucleotide-diphospho-sugar transferases"/>
    <property type="match status" value="1"/>
</dbReference>
<keyword evidence="5" id="KW-1185">Reference proteome</keyword>
<dbReference type="InterPro" id="IPR034683">
    <property type="entry name" value="IspD/TarI"/>
</dbReference>
<dbReference type="CDD" id="cd02516">
    <property type="entry name" value="CDP-ME_synthetase"/>
    <property type="match status" value="1"/>
</dbReference>
<dbReference type="Proteomes" id="UP001597282">
    <property type="component" value="Unassembled WGS sequence"/>
</dbReference>
<dbReference type="PANTHER" id="PTHR32125:SF4">
    <property type="entry name" value="2-C-METHYL-D-ERYTHRITOL 4-PHOSPHATE CYTIDYLYLTRANSFERASE, CHLOROPLASTIC"/>
    <property type="match status" value="1"/>
</dbReference>